<name>A0A3P1BJ40_9BACT</name>
<feature type="transmembrane region" description="Helical" evidence="1">
    <location>
        <begin position="166"/>
        <end position="188"/>
    </location>
</feature>
<dbReference type="PANTHER" id="PTHR34220:SF7">
    <property type="entry name" value="SENSOR HISTIDINE KINASE YPDA"/>
    <property type="match status" value="1"/>
</dbReference>
<dbReference type="InterPro" id="IPR050640">
    <property type="entry name" value="Bact_2-comp_sensor_kinase"/>
</dbReference>
<feature type="domain" description="Signal transduction histidine kinase internal region" evidence="2">
    <location>
        <begin position="249"/>
        <end position="325"/>
    </location>
</feature>
<dbReference type="GO" id="GO:0000155">
    <property type="term" value="F:phosphorelay sensor kinase activity"/>
    <property type="evidence" value="ECO:0007669"/>
    <property type="project" value="InterPro"/>
</dbReference>
<dbReference type="AlphaFoldDB" id="A0A3P1BJ40"/>
<evidence type="ECO:0000313" key="3">
    <source>
        <dbReference type="EMBL" id="RRB01149.1"/>
    </source>
</evidence>
<dbReference type="Proteomes" id="UP000271925">
    <property type="component" value="Unassembled WGS sequence"/>
</dbReference>
<gene>
    <name evidence="3" type="ORF">EHT25_23530</name>
</gene>
<keyword evidence="4" id="KW-1185">Reference proteome</keyword>
<protein>
    <recommendedName>
        <fullName evidence="2">Signal transduction histidine kinase internal region domain-containing protein</fullName>
    </recommendedName>
</protein>
<evidence type="ECO:0000313" key="4">
    <source>
        <dbReference type="Proteomes" id="UP000271925"/>
    </source>
</evidence>
<dbReference type="Pfam" id="PF06580">
    <property type="entry name" value="His_kinase"/>
    <property type="match status" value="1"/>
</dbReference>
<keyword evidence="1" id="KW-1133">Transmembrane helix</keyword>
<evidence type="ECO:0000259" key="2">
    <source>
        <dbReference type="Pfam" id="PF06580"/>
    </source>
</evidence>
<comment type="caution">
    <text evidence="3">The sequence shown here is derived from an EMBL/GenBank/DDBJ whole genome shotgun (WGS) entry which is preliminary data.</text>
</comment>
<reference evidence="3 4" key="1">
    <citation type="submission" date="2018-11" db="EMBL/GenBank/DDBJ databases">
        <authorList>
            <person name="Zhou Z."/>
            <person name="Wang G."/>
        </authorList>
    </citation>
    <scope>NUCLEOTIDE SEQUENCE [LARGE SCALE GENOMIC DNA]</scope>
    <source>
        <strain evidence="3 4">KCTC52004</strain>
    </source>
</reference>
<accession>A0A3P1BJ40</accession>
<dbReference type="PANTHER" id="PTHR34220">
    <property type="entry name" value="SENSOR HISTIDINE KINASE YPDA"/>
    <property type="match status" value="1"/>
</dbReference>
<dbReference type="EMBL" id="RQJO01000010">
    <property type="protein sequence ID" value="RRB01149.1"/>
    <property type="molecule type" value="Genomic_DNA"/>
</dbReference>
<feature type="transmembrane region" description="Helical" evidence="1">
    <location>
        <begin position="136"/>
        <end position="154"/>
    </location>
</feature>
<feature type="transmembrane region" description="Helical" evidence="1">
    <location>
        <begin position="208"/>
        <end position="229"/>
    </location>
</feature>
<sequence>MQNRAIVEGMAEVMRFDAKRNHSFSFPKATSLQRDQKIMSTERRRCPLKPQRSGAEIFVGKKGASGAVRSLSAGNGGSEMVLLYLVAMKPTPTWTLPFLPSHGSVWLHGTAWTLYLSLIVYMATANGTPVLLAHPSVHLVGQVIIFYVNYGYFIPRFLGRMKIARFLLFNLGCIFLLEMTTIQLYHALRSWYLGPSITAFPLTYTNQLVLRFFELVFCVVLAAMVRFTGDWFVHQQKAKDLENTQLRTELSFLKSQLNPHFLFNSLNSLYALSLRQAPETAQGIMHLSQLLRYMLYETNEERIALSKEIEIIRRYLDLQKLRLPTHFSIQFAVNGPVEPVQLEPLLFVPIIENIFKHGESPVFIRVDISERFIQMCTTNRIRSRKSEGVGGIGLNNLRRRLKVLYPNRHQLMLEEKDETFFTTLVLNR</sequence>
<keyword evidence="1" id="KW-0472">Membrane</keyword>
<evidence type="ECO:0000256" key="1">
    <source>
        <dbReference type="SAM" id="Phobius"/>
    </source>
</evidence>
<feature type="transmembrane region" description="Helical" evidence="1">
    <location>
        <begin position="105"/>
        <end position="124"/>
    </location>
</feature>
<proteinExistence type="predicted"/>
<organism evidence="3 4">
    <name type="scientific">Larkinella rosea</name>
    <dbReference type="NCBI Taxonomy" id="2025312"/>
    <lineage>
        <taxon>Bacteria</taxon>
        <taxon>Pseudomonadati</taxon>
        <taxon>Bacteroidota</taxon>
        <taxon>Cytophagia</taxon>
        <taxon>Cytophagales</taxon>
        <taxon>Spirosomataceae</taxon>
        <taxon>Larkinella</taxon>
    </lineage>
</organism>
<dbReference type="InterPro" id="IPR010559">
    <property type="entry name" value="Sig_transdc_His_kin_internal"/>
</dbReference>
<keyword evidence="1" id="KW-0812">Transmembrane</keyword>
<dbReference type="GO" id="GO:0016020">
    <property type="term" value="C:membrane"/>
    <property type="evidence" value="ECO:0007669"/>
    <property type="project" value="InterPro"/>
</dbReference>